<accession>A0A2H0V4J0</accession>
<name>A0A2H0V4J0_9BACT</name>
<evidence type="ECO:0008006" key="3">
    <source>
        <dbReference type="Google" id="ProtNLM"/>
    </source>
</evidence>
<protein>
    <recommendedName>
        <fullName evidence="3">Four helix bundle protein</fullName>
    </recommendedName>
</protein>
<dbReference type="EMBL" id="PFAP01000027">
    <property type="protein sequence ID" value="PIR93965.1"/>
    <property type="molecule type" value="Genomic_DNA"/>
</dbReference>
<comment type="caution">
    <text evidence="1">The sequence shown here is derived from an EMBL/GenBank/DDBJ whole genome shotgun (WGS) entry which is preliminary data.</text>
</comment>
<dbReference type="AlphaFoldDB" id="A0A2H0V4J0"/>
<gene>
    <name evidence="1" type="ORF">COT97_03825</name>
</gene>
<evidence type="ECO:0000313" key="2">
    <source>
        <dbReference type="Proteomes" id="UP000229901"/>
    </source>
</evidence>
<reference evidence="2" key="1">
    <citation type="submission" date="2017-09" db="EMBL/GenBank/DDBJ databases">
        <title>Depth-based differentiation of microbial function through sediment-hosted aquifers and enrichment of novel symbionts in the deep terrestrial subsurface.</title>
        <authorList>
            <person name="Probst A.J."/>
            <person name="Ladd B."/>
            <person name="Jarett J.K."/>
            <person name="Geller-Mcgrath D.E."/>
            <person name="Sieber C.M.K."/>
            <person name="Emerson J.B."/>
            <person name="Anantharaman K."/>
            <person name="Thomas B.C."/>
            <person name="Malmstrom R."/>
            <person name="Stieglmeier M."/>
            <person name="Klingl A."/>
            <person name="Woyke T."/>
            <person name="Ryan C.M."/>
            <person name="Banfield J.F."/>
        </authorList>
    </citation>
    <scope>NUCLEOTIDE SEQUENCE [LARGE SCALE GENOMIC DNA]</scope>
</reference>
<organism evidence="1 2">
    <name type="scientific">Candidatus Falkowbacteria bacterium CG10_big_fil_rev_8_21_14_0_10_39_11</name>
    <dbReference type="NCBI Taxonomy" id="1974565"/>
    <lineage>
        <taxon>Bacteria</taxon>
        <taxon>Candidatus Falkowiibacteriota</taxon>
    </lineage>
</organism>
<proteinExistence type="predicted"/>
<evidence type="ECO:0000313" key="1">
    <source>
        <dbReference type="EMBL" id="PIR93965.1"/>
    </source>
</evidence>
<sequence length="107" mass="12989">MSTQTYSKMQDIFTVWLQEFESSIMHSVRQRIKLYQHGGWPRLKRQFESIMMRVEDHRIRMKVLIGATARHEVSELLREQESKFFDILRSFISIVTDFRYMLSSINR</sequence>
<dbReference type="Proteomes" id="UP000229901">
    <property type="component" value="Unassembled WGS sequence"/>
</dbReference>